<dbReference type="InterPro" id="IPR045596">
    <property type="entry name" value="DUF6459"/>
</dbReference>
<reference evidence="3" key="1">
    <citation type="journal article" date="2019" name="Int. J. Syst. Evol. Microbiol.">
        <title>The Global Catalogue of Microorganisms (GCM) 10K type strain sequencing project: providing services to taxonomists for standard genome sequencing and annotation.</title>
        <authorList>
            <consortium name="The Broad Institute Genomics Platform"/>
            <consortium name="The Broad Institute Genome Sequencing Center for Infectious Disease"/>
            <person name="Wu L."/>
            <person name="Ma J."/>
        </authorList>
    </citation>
    <scope>NUCLEOTIDE SEQUENCE [LARGE SCALE GENOMIC DNA]</scope>
    <source>
        <strain evidence="3">JCM 11650</strain>
    </source>
</reference>
<evidence type="ECO:0000313" key="2">
    <source>
        <dbReference type="EMBL" id="MFD1836469.1"/>
    </source>
</evidence>
<evidence type="ECO:0000313" key="3">
    <source>
        <dbReference type="Proteomes" id="UP001597280"/>
    </source>
</evidence>
<feature type="region of interest" description="Disordered" evidence="1">
    <location>
        <begin position="1"/>
        <end position="25"/>
    </location>
</feature>
<keyword evidence="3" id="KW-1185">Reference proteome</keyword>
<organism evidence="2 3">
    <name type="scientific">Brachybacterium rhamnosum</name>
    <dbReference type="NCBI Taxonomy" id="173361"/>
    <lineage>
        <taxon>Bacteria</taxon>
        <taxon>Bacillati</taxon>
        <taxon>Actinomycetota</taxon>
        <taxon>Actinomycetes</taxon>
        <taxon>Micrococcales</taxon>
        <taxon>Dermabacteraceae</taxon>
        <taxon>Brachybacterium</taxon>
    </lineage>
</organism>
<accession>A0ABW4Q244</accession>
<evidence type="ECO:0000256" key="1">
    <source>
        <dbReference type="SAM" id="MobiDB-lite"/>
    </source>
</evidence>
<dbReference type="EMBL" id="JBHUFL010000003">
    <property type="protein sequence ID" value="MFD1836469.1"/>
    <property type="molecule type" value="Genomic_DNA"/>
</dbReference>
<proteinExistence type="predicted"/>
<dbReference type="Pfam" id="PF20060">
    <property type="entry name" value="DUF6459"/>
    <property type="match status" value="1"/>
</dbReference>
<comment type="caution">
    <text evidence="2">The sequence shown here is derived from an EMBL/GenBank/DDBJ whole genome shotgun (WGS) entry which is preliminary data.</text>
</comment>
<sequence>MTTTDQRPLPAATLTDGAALAPEDPRSVERMVEPVARFAVEIVRDMRPENALARVVTPEVATMLARRARLTRRLRDSTGHTPSRRMQVTGVHTCIVNETTVEASCVIRDLDRARFLAMRWELRHTGWRVTVLEIG</sequence>
<protein>
    <submittedName>
        <fullName evidence="2">Rv3235 family protein</fullName>
    </submittedName>
</protein>
<name>A0ABW4Q244_9MICO</name>
<dbReference type="Proteomes" id="UP001597280">
    <property type="component" value="Unassembled WGS sequence"/>
</dbReference>
<gene>
    <name evidence="2" type="ORF">ACFSDA_15495</name>
</gene>
<dbReference type="RefSeq" id="WP_137770384.1">
    <property type="nucleotide sequence ID" value="NZ_BAAAIS010000003.1"/>
</dbReference>